<feature type="compositionally biased region" description="Low complexity" evidence="1">
    <location>
        <begin position="8"/>
        <end position="22"/>
    </location>
</feature>
<comment type="caution">
    <text evidence="2">The sequence shown here is derived from an EMBL/GenBank/DDBJ whole genome shotgun (WGS) entry which is preliminary data.</text>
</comment>
<evidence type="ECO:0000256" key="1">
    <source>
        <dbReference type="SAM" id="MobiDB-lite"/>
    </source>
</evidence>
<name>A0A4U8UVJ0_STECR</name>
<sequence>MRRNRLNTEGSLSGTSPGTSPSERTKFERIGPASSSPSAKWTEISEFHKSYQRSLRERRTSLPVSTNPLLMRPTSSISEARGLVVDMLASKDLPSNVASCLRAVASLLTQHNPAHGLNLVELGLPRVVENPFSGERLVVSTAYGKLLSLSPYNPSNRAVPEALQSPALESKRFSDKVAEQAPFAPGSLNCSRLRHFGVFFH</sequence>
<dbReference type="STRING" id="34508.A0A4U8UVJ0"/>
<keyword evidence="3" id="KW-1185">Reference proteome</keyword>
<proteinExistence type="predicted"/>
<dbReference type="OrthoDB" id="5827018at2759"/>
<protein>
    <submittedName>
        <fullName evidence="2">Uncharacterized protein</fullName>
    </submittedName>
</protein>
<evidence type="ECO:0000313" key="2">
    <source>
        <dbReference type="EMBL" id="TMS35838.1"/>
    </source>
</evidence>
<gene>
    <name evidence="2" type="ORF">L596_003146</name>
</gene>
<dbReference type="AlphaFoldDB" id="A0A4U8UVJ0"/>
<reference evidence="2 3" key="1">
    <citation type="journal article" date="2015" name="Genome Biol.">
        <title>Comparative genomics of Steinernema reveals deeply conserved gene regulatory networks.</title>
        <authorList>
            <person name="Dillman A.R."/>
            <person name="Macchietto M."/>
            <person name="Porter C.F."/>
            <person name="Rogers A."/>
            <person name="Williams B."/>
            <person name="Antoshechkin I."/>
            <person name="Lee M.M."/>
            <person name="Goodwin Z."/>
            <person name="Lu X."/>
            <person name="Lewis E.E."/>
            <person name="Goodrich-Blair H."/>
            <person name="Stock S.P."/>
            <person name="Adams B.J."/>
            <person name="Sternberg P.W."/>
            <person name="Mortazavi A."/>
        </authorList>
    </citation>
    <scope>NUCLEOTIDE SEQUENCE [LARGE SCALE GENOMIC DNA]</scope>
    <source>
        <strain evidence="2 3">ALL</strain>
    </source>
</reference>
<evidence type="ECO:0000313" key="3">
    <source>
        <dbReference type="Proteomes" id="UP000298663"/>
    </source>
</evidence>
<dbReference type="EMBL" id="AZBU02000001">
    <property type="protein sequence ID" value="TMS35838.1"/>
    <property type="molecule type" value="Genomic_DNA"/>
</dbReference>
<organism evidence="2 3">
    <name type="scientific">Steinernema carpocapsae</name>
    <name type="common">Entomopathogenic nematode</name>
    <dbReference type="NCBI Taxonomy" id="34508"/>
    <lineage>
        <taxon>Eukaryota</taxon>
        <taxon>Metazoa</taxon>
        <taxon>Ecdysozoa</taxon>
        <taxon>Nematoda</taxon>
        <taxon>Chromadorea</taxon>
        <taxon>Rhabditida</taxon>
        <taxon>Tylenchina</taxon>
        <taxon>Panagrolaimomorpha</taxon>
        <taxon>Strongyloidoidea</taxon>
        <taxon>Steinernematidae</taxon>
        <taxon>Steinernema</taxon>
    </lineage>
</organism>
<dbReference type="Proteomes" id="UP000298663">
    <property type="component" value="Unassembled WGS sequence"/>
</dbReference>
<reference evidence="2 3" key="2">
    <citation type="journal article" date="2019" name="G3 (Bethesda)">
        <title>Hybrid Assembly of the Genome of the Entomopathogenic Nematode Steinernema carpocapsae Identifies the X-Chromosome.</title>
        <authorList>
            <person name="Serra L."/>
            <person name="Macchietto M."/>
            <person name="Macias-Munoz A."/>
            <person name="McGill C.J."/>
            <person name="Rodriguez I.M."/>
            <person name="Rodriguez B."/>
            <person name="Murad R."/>
            <person name="Mortazavi A."/>
        </authorList>
    </citation>
    <scope>NUCLEOTIDE SEQUENCE [LARGE SCALE GENOMIC DNA]</scope>
    <source>
        <strain evidence="2 3">ALL</strain>
    </source>
</reference>
<feature type="region of interest" description="Disordered" evidence="1">
    <location>
        <begin position="1"/>
        <end position="38"/>
    </location>
</feature>
<accession>A0A4U8UVJ0</accession>